<evidence type="ECO:0000259" key="12">
    <source>
        <dbReference type="Pfam" id="PF13087"/>
    </source>
</evidence>
<accession>R7SF21</accession>
<feature type="domain" description="DNA2/NAM7 helicase-like C-terminal" evidence="12">
    <location>
        <begin position="649"/>
        <end position="826"/>
    </location>
</feature>
<dbReference type="InterPro" id="IPR041677">
    <property type="entry name" value="DNA2/NAM7_AAA_11"/>
</dbReference>
<dbReference type="InterPro" id="IPR026122">
    <property type="entry name" value="MOV-10/SDE3_DEXXQ/H-box"/>
</dbReference>
<protein>
    <recommendedName>
        <fullName evidence="3">RNA helicase</fullName>
        <ecNumber evidence="3">3.6.4.13</ecNumber>
    </recommendedName>
</protein>
<keyword evidence="5" id="KW-0547">Nucleotide-binding</keyword>
<dbReference type="CDD" id="cd18038">
    <property type="entry name" value="DEXXQc_Helz-like"/>
    <property type="match status" value="1"/>
</dbReference>
<dbReference type="GO" id="GO:0003723">
    <property type="term" value="F:RNA binding"/>
    <property type="evidence" value="ECO:0007669"/>
    <property type="project" value="InterPro"/>
</dbReference>
<dbReference type="eggNOG" id="KOG1804">
    <property type="taxonomic scope" value="Eukaryota"/>
</dbReference>
<keyword evidence="15" id="KW-1185">Reference proteome</keyword>
<keyword evidence="6 14" id="KW-0378">Hydrolase</keyword>
<comment type="similarity">
    <text evidence="2">Belongs to the DNA2/NAM7 helicase family. SDE3 subfamily.</text>
</comment>
<comment type="subcellular location">
    <subcellularLocation>
        <location evidence="1">Cytoplasm</location>
    </subcellularLocation>
</comment>
<evidence type="ECO:0000256" key="6">
    <source>
        <dbReference type="ARBA" id="ARBA00022801"/>
    </source>
</evidence>
<evidence type="ECO:0000259" key="11">
    <source>
        <dbReference type="Pfam" id="PF13086"/>
    </source>
</evidence>
<dbReference type="GO" id="GO:0016787">
    <property type="term" value="F:hydrolase activity"/>
    <property type="evidence" value="ECO:0007669"/>
    <property type="project" value="UniProtKB-KW"/>
</dbReference>
<dbReference type="OrthoDB" id="6513042at2759"/>
<dbReference type="Pfam" id="PF21634">
    <property type="entry name" value="MOV-10_beta-barrel"/>
    <property type="match status" value="1"/>
</dbReference>
<dbReference type="SUPFAM" id="SSF52540">
    <property type="entry name" value="P-loop containing nucleoside triphosphate hydrolases"/>
    <property type="match status" value="1"/>
</dbReference>
<keyword evidence="8" id="KW-0067">ATP-binding</keyword>
<sequence length="907" mass="101083">MELYHDHSRSDEHVRALQNMIAQEQNILPSLPPRSPPLAAPPTAVPFSYDGSRPTTSCDLFQIAGQPLDDGEGLVIDFGVVEMDSSIRAEDSTVRNLLLKTSDGRFNLIDLPFVSASEETATSNTRASFTATVGQQSRVVRPNVDVPVVLRIVAFGEGLHKDKFEIEVHDFSSQTSHLITLTVRAVVGSRADYDILNSRRRHGPPPAALNIAFAGPSIRNVRPDSWTAPEWKVKLPHYPVPGSMRAMFESGELTAGVFGEEFMPKPFDITTYAKHFGSLTYLSELFDRRELARHGLAGMSVQSRHPYYYVPIPGIADRRPKLHVGDYIRVKKAKSSAESPDFEGRIVRIERAGAVVSFSDRFRAPQGEKFDVQFKFNTMPYRRQHRALEFVSEFPRFLFPEPDPGIVPEDIQVELPRTSEIAGNFEQSQAIRAIVRAPPGSSPFIIFGPPGTGKTSTVVQTIHQLLAKSPDVRVLACSPQNSSADHIAIKLAMGPAQLDTKVLFRLNALWRGRGQENDALEADKYPRILDPYSEINEHNVFAFPEKEKLASFRVVVSTCSSAGVAEGLGIPRGHFTHIIIDEAVQSVEPETLAAILPLADEHTNIVLAGDPKQLPPSCHSNVAKEFGLHISYLQRLIGLPLYSNVRDMNGSVIMLRENFRSHPAIMHVSNQIFYEGELRPMGNPDIHMFEDAPFVEGRFPVVFHSVIGEEKRDKGSPSYYNNSEAVIVKRYCQMLIEGYTVGEETFKIAPEDIGIISPYHAQRYAINDLCGWEGLKIGTVESFQGQERRVIIVSTVRTRRLGFMSEPQRMNVALTRARALLIVVGNPLLLCRDPHWRSFLLYTSQHSGWRGNPRPETIPGLSEEVIQARNNAMLSNQRSDKARAEAEALLARFRAVTDVVPPPVMSD</sequence>
<reference evidence="15" key="1">
    <citation type="journal article" date="2012" name="Science">
        <title>The Paleozoic origin of enzymatic lignin decomposition reconstructed from 31 fungal genomes.</title>
        <authorList>
            <person name="Floudas D."/>
            <person name="Binder M."/>
            <person name="Riley R."/>
            <person name="Barry K."/>
            <person name="Blanchette R.A."/>
            <person name="Henrissat B."/>
            <person name="Martinez A.T."/>
            <person name="Otillar R."/>
            <person name="Spatafora J.W."/>
            <person name="Yadav J.S."/>
            <person name="Aerts A."/>
            <person name="Benoit I."/>
            <person name="Boyd A."/>
            <person name="Carlson A."/>
            <person name="Copeland A."/>
            <person name="Coutinho P.M."/>
            <person name="de Vries R.P."/>
            <person name="Ferreira P."/>
            <person name="Findley K."/>
            <person name="Foster B."/>
            <person name="Gaskell J."/>
            <person name="Glotzer D."/>
            <person name="Gorecki P."/>
            <person name="Heitman J."/>
            <person name="Hesse C."/>
            <person name="Hori C."/>
            <person name="Igarashi K."/>
            <person name="Jurgens J.A."/>
            <person name="Kallen N."/>
            <person name="Kersten P."/>
            <person name="Kohler A."/>
            <person name="Kuees U."/>
            <person name="Kumar T.K.A."/>
            <person name="Kuo A."/>
            <person name="LaButti K."/>
            <person name="Larrondo L.F."/>
            <person name="Lindquist E."/>
            <person name="Ling A."/>
            <person name="Lombard V."/>
            <person name="Lucas S."/>
            <person name="Lundell T."/>
            <person name="Martin R."/>
            <person name="McLaughlin D.J."/>
            <person name="Morgenstern I."/>
            <person name="Morin E."/>
            <person name="Murat C."/>
            <person name="Nagy L.G."/>
            <person name="Nolan M."/>
            <person name="Ohm R.A."/>
            <person name="Patyshakuliyeva A."/>
            <person name="Rokas A."/>
            <person name="Ruiz-Duenas F.J."/>
            <person name="Sabat G."/>
            <person name="Salamov A."/>
            <person name="Samejima M."/>
            <person name="Schmutz J."/>
            <person name="Slot J.C."/>
            <person name="St John F."/>
            <person name="Stenlid J."/>
            <person name="Sun H."/>
            <person name="Sun S."/>
            <person name="Syed K."/>
            <person name="Tsang A."/>
            <person name="Wiebenga A."/>
            <person name="Young D."/>
            <person name="Pisabarro A."/>
            <person name="Eastwood D.C."/>
            <person name="Martin F."/>
            <person name="Cullen D."/>
            <person name="Grigoriev I.V."/>
            <person name="Hibbett D.S."/>
        </authorList>
    </citation>
    <scope>NUCLEOTIDE SEQUENCE [LARGE SCALE GENOMIC DNA]</scope>
    <source>
        <strain evidence="15">RWD-64-598 SS2</strain>
    </source>
</reference>
<evidence type="ECO:0000256" key="1">
    <source>
        <dbReference type="ARBA" id="ARBA00004496"/>
    </source>
</evidence>
<dbReference type="PANTHER" id="PTHR45418">
    <property type="entry name" value="CANCER/TESTIS ANTIGEN 55"/>
    <property type="match status" value="1"/>
</dbReference>
<feature type="domain" description="DNA2/NAM7 helicase helicase" evidence="11">
    <location>
        <begin position="545"/>
        <end position="620"/>
    </location>
</feature>
<evidence type="ECO:0000256" key="8">
    <source>
        <dbReference type="ARBA" id="ARBA00022840"/>
    </source>
</evidence>
<dbReference type="EMBL" id="JH711592">
    <property type="protein sequence ID" value="EIW74342.1"/>
    <property type="molecule type" value="Genomic_DNA"/>
</dbReference>
<dbReference type="PANTHER" id="PTHR45418:SF1">
    <property type="entry name" value="CANCER_TESTIS ANTIGEN 55"/>
    <property type="match status" value="1"/>
</dbReference>
<evidence type="ECO:0000259" key="13">
    <source>
        <dbReference type="Pfam" id="PF21634"/>
    </source>
</evidence>
<evidence type="ECO:0000256" key="5">
    <source>
        <dbReference type="ARBA" id="ARBA00022741"/>
    </source>
</evidence>
<keyword evidence="7" id="KW-0347">Helicase</keyword>
<dbReference type="InterPro" id="IPR027417">
    <property type="entry name" value="P-loop_NTPase"/>
</dbReference>
<feature type="domain" description="Helicase MOV-10-like beta-barrel" evidence="13">
    <location>
        <begin position="302"/>
        <end position="374"/>
    </location>
</feature>
<dbReference type="Pfam" id="PF13087">
    <property type="entry name" value="AAA_12"/>
    <property type="match status" value="1"/>
</dbReference>
<evidence type="ECO:0000256" key="2">
    <source>
        <dbReference type="ARBA" id="ARBA00005601"/>
    </source>
</evidence>
<dbReference type="Gene3D" id="3.40.50.300">
    <property type="entry name" value="P-loop containing nucleotide triphosphate hydrolases"/>
    <property type="match status" value="2"/>
</dbReference>
<evidence type="ECO:0000313" key="15">
    <source>
        <dbReference type="Proteomes" id="UP000053558"/>
    </source>
</evidence>
<dbReference type="RefSeq" id="XP_007775364.1">
    <property type="nucleotide sequence ID" value="XM_007777174.1"/>
</dbReference>
<dbReference type="InterPro" id="IPR049080">
    <property type="entry name" value="MOV-10-like_beta-barrel"/>
</dbReference>
<dbReference type="GeneID" id="19206383"/>
<gene>
    <name evidence="14" type="ORF">CONPUDRAFT_170082</name>
</gene>
<evidence type="ECO:0000256" key="10">
    <source>
        <dbReference type="ARBA" id="ARBA00047984"/>
    </source>
</evidence>
<dbReference type="Proteomes" id="UP000053558">
    <property type="component" value="Unassembled WGS sequence"/>
</dbReference>
<comment type="catalytic activity">
    <reaction evidence="10">
        <text>ATP + H2O = ADP + phosphate + H(+)</text>
        <dbReference type="Rhea" id="RHEA:13065"/>
        <dbReference type="ChEBI" id="CHEBI:15377"/>
        <dbReference type="ChEBI" id="CHEBI:15378"/>
        <dbReference type="ChEBI" id="CHEBI:30616"/>
        <dbReference type="ChEBI" id="CHEBI:43474"/>
        <dbReference type="ChEBI" id="CHEBI:456216"/>
        <dbReference type="EC" id="3.6.4.13"/>
    </reaction>
</comment>
<dbReference type="InterPro" id="IPR041679">
    <property type="entry name" value="DNA2/NAM7-like_C"/>
</dbReference>
<dbReference type="GO" id="GO:0005737">
    <property type="term" value="C:cytoplasm"/>
    <property type="evidence" value="ECO:0007669"/>
    <property type="project" value="UniProtKB-SubCell"/>
</dbReference>
<organism evidence="14 15">
    <name type="scientific">Coniophora puteana (strain RWD-64-598)</name>
    <name type="common">Brown rot fungus</name>
    <dbReference type="NCBI Taxonomy" id="741705"/>
    <lineage>
        <taxon>Eukaryota</taxon>
        <taxon>Fungi</taxon>
        <taxon>Dikarya</taxon>
        <taxon>Basidiomycota</taxon>
        <taxon>Agaricomycotina</taxon>
        <taxon>Agaricomycetes</taxon>
        <taxon>Agaricomycetidae</taxon>
        <taxon>Boletales</taxon>
        <taxon>Coniophorineae</taxon>
        <taxon>Coniophoraceae</taxon>
        <taxon>Coniophora</taxon>
    </lineage>
</organism>
<evidence type="ECO:0000256" key="9">
    <source>
        <dbReference type="ARBA" id="ARBA00023158"/>
    </source>
</evidence>
<dbReference type="InterPro" id="IPR047187">
    <property type="entry name" value="SF1_C_Upf1"/>
</dbReference>
<evidence type="ECO:0000313" key="14">
    <source>
        <dbReference type="EMBL" id="EIW74342.1"/>
    </source>
</evidence>
<feature type="domain" description="DNA2/NAM7 helicase helicase" evidence="11">
    <location>
        <begin position="426"/>
        <end position="493"/>
    </location>
</feature>
<dbReference type="GO" id="GO:0005524">
    <property type="term" value="F:ATP binding"/>
    <property type="evidence" value="ECO:0007669"/>
    <property type="project" value="UniProtKB-KW"/>
</dbReference>
<name>R7SF21_CONPW</name>
<keyword evidence="4" id="KW-0963">Cytoplasm</keyword>
<dbReference type="AlphaFoldDB" id="R7SF21"/>
<keyword evidence="9" id="KW-0943">RNA-mediated gene silencing</keyword>
<evidence type="ECO:0000256" key="4">
    <source>
        <dbReference type="ARBA" id="ARBA00022490"/>
    </source>
</evidence>
<dbReference type="GO" id="GO:0031047">
    <property type="term" value="P:regulatory ncRNA-mediated gene silencing"/>
    <property type="evidence" value="ECO:0007669"/>
    <property type="project" value="UniProtKB-KW"/>
</dbReference>
<dbReference type="GO" id="GO:0032574">
    <property type="term" value="F:5'-3' RNA helicase activity"/>
    <property type="evidence" value="ECO:0007669"/>
    <property type="project" value="InterPro"/>
</dbReference>
<dbReference type="EC" id="3.6.4.13" evidence="3"/>
<evidence type="ECO:0000256" key="7">
    <source>
        <dbReference type="ARBA" id="ARBA00022806"/>
    </source>
</evidence>
<proteinExistence type="inferred from homology"/>
<dbReference type="CDD" id="cd18808">
    <property type="entry name" value="SF1_C_Upf1"/>
    <property type="match status" value="1"/>
</dbReference>
<dbReference type="Pfam" id="PF13086">
    <property type="entry name" value="AAA_11"/>
    <property type="match status" value="2"/>
</dbReference>
<evidence type="ECO:0000256" key="3">
    <source>
        <dbReference type="ARBA" id="ARBA00012552"/>
    </source>
</evidence>
<dbReference type="KEGG" id="cput:CONPUDRAFT_170082"/>